<dbReference type="RefSeq" id="WP_125095988.1">
    <property type="nucleotide sequence ID" value="NZ_RRUE01000002.1"/>
</dbReference>
<feature type="chain" id="PRO_5018720625" evidence="2">
    <location>
        <begin position="24"/>
        <end position="199"/>
    </location>
</feature>
<dbReference type="EMBL" id="RRUE01000002">
    <property type="protein sequence ID" value="RRN43785.1"/>
    <property type="molecule type" value="Genomic_DNA"/>
</dbReference>
<keyword evidence="4" id="KW-1185">Reference proteome</keyword>
<protein>
    <submittedName>
        <fullName evidence="3">Uncharacterized protein</fullName>
    </submittedName>
</protein>
<organism evidence="3 4">
    <name type="scientific">Lautropia dentalis</name>
    <dbReference type="NCBI Taxonomy" id="2490857"/>
    <lineage>
        <taxon>Bacteria</taxon>
        <taxon>Pseudomonadati</taxon>
        <taxon>Pseudomonadota</taxon>
        <taxon>Betaproteobacteria</taxon>
        <taxon>Burkholderiales</taxon>
        <taxon>Burkholderiaceae</taxon>
        <taxon>Lautropia</taxon>
    </lineage>
</organism>
<keyword evidence="1" id="KW-0175">Coiled coil</keyword>
<evidence type="ECO:0000313" key="3">
    <source>
        <dbReference type="EMBL" id="RRN43785.1"/>
    </source>
</evidence>
<evidence type="ECO:0000256" key="1">
    <source>
        <dbReference type="SAM" id="Coils"/>
    </source>
</evidence>
<comment type="caution">
    <text evidence="3">The sequence shown here is derived from an EMBL/GenBank/DDBJ whole genome shotgun (WGS) entry which is preliminary data.</text>
</comment>
<gene>
    <name evidence="3" type="ORF">EHV23_10230</name>
</gene>
<accession>A0A3R8N9Y1</accession>
<proteinExistence type="predicted"/>
<name>A0A3R8N9Y1_9BURK</name>
<evidence type="ECO:0000256" key="2">
    <source>
        <dbReference type="SAM" id="SignalP"/>
    </source>
</evidence>
<evidence type="ECO:0000313" key="4">
    <source>
        <dbReference type="Proteomes" id="UP000270261"/>
    </source>
</evidence>
<dbReference type="OrthoDB" id="3267837at2"/>
<reference evidence="3 4" key="1">
    <citation type="submission" date="2018-11" db="EMBL/GenBank/DDBJ databases">
        <title>Genome sequencing of Lautropia sp. KCOM 2505 (= ChDC F240).</title>
        <authorList>
            <person name="Kook J.-K."/>
            <person name="Park S.-N."/>
            <person name="Lim Y.K."/>
        </authorList>
    </citation>
    <scope>NUCLEOTIDE SEQUENCE [LARGE SCALE GENOMIC DNA]</scope>
    <source>
        <strain evidence="3 4">KCOM 2505</strain>
    </source>
</reference>
<sequence length="199" mass="21114">MNKRALLLSSLMLSLPVATLAQPADTAPAAGAAVAAPAVSARLADATPAAGTVVAAPGAARATNTVASVTAGTKQEATGNEHTGLVGVDVVFHDPKPNTGNPEKDALIVERHQRQRLVYHLQARLDSEINRMALGRLAASRGGDPDFSEKKNQAMLQEIRDRRNNYERQIIEAQAALKETEAKLAALDERLLAEGKRNK</sequence>
<feature type="coiled-coil region" evidence="1">
    <location>
        <begin position="149"/>
        <end position="197"/>
    </location>
</feature>
<feature type="signal peptide" evidence="2">
    <location>
        <begin position="1"/>
        <end position="23"/>
    </location>
</feature>
<keyword evidence="2" id="KW-0732">Signal</keyword>
<dbReference type="Proteomes" id="UP000270261">
    <property type="component" value="Unassembled WGS sequence"/>
</dbReference>
<dbReference type="AlphaFoldDB" id="A0A3R8N9Y1"/>